<proteinExistence type="predicted"/>
<dbReference type="AlphaFoldDB" id="A0AAD3SWS2"/>
<gene>
    <name evidence="1" type="ORF">Nepgr_020391</name>
</gene>
<keyword evidence="2" id="KW-1185">Reference proteome</keyword>
<sequence length="168" mass="18779">MLVVSLAPICDPVGDASLMVFWAFYWLYAGSEFCLQLPSSYRCRWLKPELSKHDAAVDSSYHVYHSLQQCYEGYHSMSGWIVWDARLNPLLQSPSGILLCEILDGMKIAEADLPGAALKTKSAAILALLMQQQWRTADCLLLYCFTLACWACGDESKLMANAQPVEDC</sequence>
<comment type="caution">
    <text evidence="1">The sequence shown here is derived from an EMBL/GenBank/DDBJ whole genome shotgun (WGS) entry which is preliminary data.</text>
</comment>
<reference evidence="1" key="1">
    <citation type="submission" date="2023-05" db="EMBL/GenBank/DDBJ databases">
        <title>Nepenthes gracilis genome sequencing.</title>
        <authorList>
            <person name="Fukushima K."/>
        </authorList>
    </citation>
    <scope>NUCLEOTIDE SEQUENCE</scope>
    <source>
        <strain evidence="1">SING2019-196</strain>
    </source>
</reference>
<dbReference type="EMBL" id="BSYO01000019">
    <property type="protein sequence ID" value="GMH18550.1"/>
    <property type="molecule type" value="Genomic_DNA"/>
</dbReference>
<evidence type="ECO:0000313" key="1">
    <source>
        <dbReference type="EMBL" id="GMH18550.1"/>
    </source>
</evidence>
<accession>A0AAD3SWS2</accession>
<evidence type="ECO:0000313" key="2">
    <source>
        <dbReference type="Proteomes" id="UP001279734"/>
    </source>
</evidence>
<protein>
    <submittedName>
        <fullName evidence="1">Uncharacterized protein</fullName>
    </submittedName>
</protein>
<organism evidence="1 2">
    <name type="scientific">Nepenthes gracilis</name>
    <name type="common">Slender pitcher plant</name>
    <dbReference type="NCBI Taxonomy" id="150966"/>
    <lineage>
        <taxon>Eukaryota</taxon>
        <taxon>Viridiplantae</taxon>
        <taxon>Streptophyta</taxon>
        <taxon>Embryophyta</taxon>
        <taxon>Tracheophyta</taxon>
        <taxon>Spermatophyta</taxon>
        <taxon>Magnoliopsida</taxon>
        <taxon>eudicotyledons</taxon>
        <taxon>Gunneridae</taxon>
        <taxon>Pentapetalae</taxon>
        <taxon>Caryophyllales</taxon>
        <taxon>Nepenthaceae</taxon>
        <taxon>Nepenthes</taxon>
    </lineage>
</organism>
<name>A0AAD3SWS2_NEPGR</name>
<dbReference type="Proteomes" id="UP001279734">
    <property type="component" value="Unassembled WGS sequence"/>
</dbReference>